<dbReference type="OrthoDB" id="2012566at2759"/>
<protein>
    <submittedName>
        <fullName evidence="2">Haloacid dehalogenase</fullName>
    </submittedName>
</protein>
<dbReference type="InParanoid" id="A0A2V0PHK7"/>
<feature type="compositionally biased region" description="Low complexity" evidence="1">
    <location>
        <begin position="1"/>
        <end position="10"/>
    </location>
</feature>
<dbReference type="EMBL" id="BDRX01000127">
    <property type="protein sequence ID" value="GBF98502.1"/>
    <property type="molecule type" value="Genomic_DNA"/>
</dbReference>
<dbReference type="AlphaFoldDB" id="A0A2V0PHK7"/>
<keyword evidence="3" id="KW-1185">Reference proteome</keyword>
<sequence>MGRSSSDGAGDAPGGGRPRGRAAAAPAPRAVSDARPVADDGRPTLILDVMGLRKPSPDSYRAVTSTLGLPPSRLIFVDDRAQNVDAAAALGWGAVHFKGAAHLEEELRARGLEF</sequence>
<evidence type="ECO:0000313" key="2">
    <source>
        <dbReference type="EMBL" id="GBF98502.1"/>
    </source>
</evidence>
<dbReference type="Pfam" id="PF00702">
    <property type="entry name" value="Hydrolase"/>
    <property type="match status" value="1"/>
</dbReference>
<comment type="caution">
    <text evidence="2">The sequence shown here is derived from an EMBL/GenBank/DDBJ whole genome shotgun (WGS) entry which is preliminary data.</text>
</comment>
<feature type="compositionally biased region" description="Low complexity" evidence="1">
    <location>
        <begin position="21"/>
        <end position="35"/>
    </location>
</feature>
<feature type="region of interest" description="Disordered" evidence="1">
    <location>
        <begin position="1"/>
        <end position="39"/>
    </location>
</feature>
<dbReference type="SUPFAM" id="SSF56784">
    <property type="entry name" value="HAD-like"/>
    <property type="match status" value="1"/>
</dbReference>
<dbReference type="InterPro" id="IPR023214">
    <property type="entry name" value="HAD_sf"/>
</dbReference>
<organism evidence="2 3">
    <name type="scientific">Raphidocelis subcapitata</name>
    <dbReference type="NCBI Taxonomy" id="307507"/>
    <lineage>
        <taxon>Eukaryota</taxon>
        <taxon>Viridiplantae</taxon>
        <taxon>Chlorophyta</taxon>
        <taxon>core chlorophytes</taxon>
        <taxon>Chlorophyceae</taxon>
        <taxon>CS clade</taxon>
        <taxon>Sphaeropleales</taxon>
        <taxon>Selenastraceae</taxon>
        <taxon>Raphidocelis</taxon>
    </lineage>
</organism>
<gene>
    <name evidence="2" type="ORF">Rsub_11493</name>
</gene>
<evidence type="ECO:0000313" key="3">
    <source>
        <dbReference type="Proteomes" id="UP000247498"/>
    </source>
</evidence>
<dbReference type="NCBIfam" id="TIGR01509">
    <property type="entry name" value="HAD-SF-IA-v3"/>
    <property type="match status" value="1"/>
</dbReference>
<dbReference type="InterPro" id="IPR036412">
    <property type="entry name" value="HAD-like_sf"/>
</dbReference>
<accession>A0A2V0PHK7</accession>
<dbReference type="PANTHER" id="PTHR43611">
    <property type="entry name" value="ALPHA-D-GLUCOSE 1-PHOSPHATE PHOSPHATASE"/>
    <property type="match status" value="1"/>
</dbReference>
<dbReference type="InterPro" id="IPR006439">
    <property type="entry name" value="HAD-SF_hydro_IA"/>
</dbReference>
<dbReference type="STRING" id="307507.A0A2V0PHK7"/>
<reference evidence="2 3" key="1">
    <citation type="journal article" date="2018" name="Sci. Rep.">
        <title>Raphidocelis subcapitata (=Pseudokirchneriella subcapitata) provides an insight into genome evolution and environmental adaptations in the Sphaeropleales.</title>
        <authorList>
            <person name="Suzuki S."/>
            <person name="Yamaguchi H."/>
            <person name="Nakajima N."/>
            <person name="Kawachi M."/>
        </authorList>
    </citation>
    <scope>NUCLEOTIDE SEQUENCE [LARGE SCALE GENOMIC DNA]</scope>
    <source>
        <strain evidence="2 3">NIES-35</strain>
    </source>
</reference>
<name>A0A2V0PHK7_9CHLO</name>
<proteinExistence type="predicted"/>
<dbReference type="Gene3D" id="3.40.50.1000">
    <property type="entry name" value="HAD superfamily/HAD-like"/>
    <property type="match status" value="1"/>
</dbReference>
<evidence type="ECO:0000256" key="1">
    <source>
        <dbReference type="SAM" id="MobiDB-lite"/>
    </source>
</evidence>
<dbReference type="Proteomes" id="UP000247498">
    <property type="component" value="Unassembled WGS sequence"/>
</dbReference>
<dbReference type="PANTHER" id="PTHR43611:SF3">
    <property type="entry name" value="FLAVIN MONONUCLEOTIDE HYDROLASE 1, CHLOROPLATIC"/>
    <property type="match status" value="1"/>
</dbReference>